<dbReference type="RefSeq" id="WP_139163372.1">
    <property type="nucleotide sequence ID" value="NZ_FNEI01000009.1"/>
</dbReference>
<dbReference type="SUPFAM" id="SSF47090">
    <property type="entry name" value="PGBD-like"/>
    <property type="match status" value="1"/>
</dbReference>
<keyword evidence="5" id="KW-1185">Reference proteome</keyword>
<dbReference type="GO" id="GO:0006310">
    <property type="term" value="P:DNA recombination"/>
    <property type="evidence" value="ECO:0007669"/>
    <property type="project" value="UniProtKB-KW"/>
</dbReference>
<dbReference type="Proteomes" id="UP000182130">
    <property type="component" value="Unassembled WGS sequence"/>
</dbReference>
<dbReference type="InterPro" id="IPR013762">
    <property type="entry name" value="Integrase-like_cat_sf"/>
</dbReference>
<dbReference type="InterPro" id="IPR010998">
    <property type="entry name" value="Integrase_recombinase_N"/>
</dbReference>
<name>A0A1G8SQL6_9MICC</name>
<keyword evidence="3" id="KW-0233">DNA recombination</keyword>
<evidence type="ECO:0000256" key="3">
    <source>
        <dbReference type="ARBA" id="ARBA00023172"/>
    </source>
</evidence>
<dbReference type="PANTHER" id="PTHR30349">
    <property type="entry name" value="PHAGE INTEGRASE-RELATED"/>
    <property type="match status" value="1"/>
</dbReference>
<keyword evidence="2" id="KW-0238">DNA-binding</keyword>
<sequence length="497" mass="54978">MSVRKLDWAVTYSAVSGKRLRNEYDTEARARDFAGRQAKRAHDLHLEAPVVSRLKPRRWEAGYQDPQGKWKTRRFATKEEATEFVREQCKSVRSGTYIDPKSAAGMTVADLYGLWIDRITTMGASGRRPATPKTVQGYEWLYSRMIEPRWGRYPLSSVTYAGVGRWTQTMKGVDGTIASPDTRARASKQFSRMLDYAVGLRILALNPAQDSAGGRDYVPQTNTGRESVYLTRPQLERLATCSGQYELLVRFTGLTGLRWGEVTALTVGDLDLGPRPCVSVSKAFSEVNGRLVLGDTKGHAAREVPLPASLAGDLLALAEGKPAQTLLFPSSQGLPMRNSNFTRRYYEPARRLASTSVSRMQTALGITETRRGLAVFGDLTLAELVSYQYHHGLPAPGVVGPETWGALATEAGISDEQRDLLHRSAGIRLAYGDMDFRPPVFHDLRHTAVSLYLSVTKNVKHVQRIAGHKDGTTTINTYGELFDDDFFKAAAGLDSLI</sequence>
<accession>A0A1G8SQL6</accession>
<proteinExistence type="inferred from homology"/>
<dbReference type="OrthoDB" id="1822491at2"/>
<comment type="similarity">
    <text evidence="1">Belongs to the 'phage' integrase family.</text>
</comment>
<dbReference type="AlphaFoldDB" id="A0A1G8SQL6"/>
<dbReference type="Gene3D" id="1.10.443.10">
    <property type="entry name" value="Intergrase catalytic core"/>
    <property type="match status" value="1"/>
</dbReference>
<dbReference type="InterPro" id="IPR011010">
    <property type="entry name" value="DNA_brk_join_enz"/>
</dbReference>
<dbReference type="STRING" id="1045773.SAMN05216555_10983"/>
<dbReference type="GO" id="GO:0015074">
    <property type="term" value="P:DNA integration"/>
    <property type="evidence" value="ECO:0007669"/>
    <property type="project" value="InterPro"/>
</dbReference>
<dbReference type="SUPFAM" id="SSF56349">
    <property type="entry name" value="DNA breaking-rejoining enzymes"/>
    <property type="match status" value="2"/>
</dbReference>
<dbReference type="Gene3D" id="1.10.101.10">
    <property type="entry name" value="PGBD-like superfamily/PGBD"/>
    <property type="match status" value="1"/>
</dbReference>
<dbReference type="Gene3D" id="1.10.150.130">
    <property type="match status" value="1"/>
</dbReference>
<gene>
    <name evidence="4" type="ORF">SAMN05216555_10983</name>
</gene>
<dbReference type="InterPro" id="IPR036365">
    <property type="entry name" value="PGBD-like_sf"/>
</dbReference>
<dbReference type="GO" id="GO:0003677">
    <property type="term" value="F:DNA binding"/>
    <property type="evidence" value="ECO:0007669"/>
    <property type="project" value="UniProtKB-KW"/>
</dbReference>
<dbReference type="EMBL" id="FNEI01000009">
    <property type="protein sequence ID" value="SDJ31045.1"/>
    <property type="molecule type" value="Genomic_DNA"/>
</dbReference>
<protein>
    <submittedName>
        <fullName evidence="4">Phage integrase family protein</fullName>
    </submittedName>
</protein>
<dbReference type="InterPro" id="IPR050090">
    <property type="entry name" value="Tyrosine_recombinase_XerCD"/>
</dbReference>
<evidence type="ECO:0000313" key="4">
    <source>
        <dbReference type="EMBL" id="SDJ31045.1"/>
    </source>
</evidence>
<dbReference type="PROSITE" id="PS51898">
    <property type="entry name" value="TYR_RECOMBINASE"/>
    <property type="match status" value="1"/>
</dbReference>
<dbReference type="PANTHER" id="PTHR30349:SF64">
    <property type="entry name" value="PROPHAGE INTEGRASE INTD-RELATED"/>
    <property type="match status" value="1"/>
</dbReference>
<evidence type="ECO:0000256" key="1">
    <source>
        <dbReference type="ARBA" id="ARBA00008857"/>
    </source>
</evidence>
<dbReference type="InterPro" id="IPR002104">
    <property type="entry name" value="Integrase_catalytic"/>
</dbReference>
<evidence type="ECO:0000313" key="5">
    <source>
        <dbReference type="Proteomes" id="UP000182130"/>
    </source>
</evidence>
<organism evidence="4 5">
    <name type="scientific">Arthrobacter cupressi</name>
    <dbReference type="NCBI Taxonomy" id="1045773"/>
    <lineage>
        <taxon>Bacteria</taxon>
        <taxon>Bacillati</taxon>
        <taxon>Actinomycetota</taxon>
        <taxon>Actinomycetes</taxon>
        <taxon>Micrococcales</taxon>
        <taxon>Micrococcaceae</taxon>
        <taxon>Arthrobacter</taxon>
    </lineage>
</organism>
<reference evidence="5" key="1">
    <citation type="submission" date="2016-10" db="EMBL/GenBank/DDBJ databases">
        <authorList>
            <person name="Varghese N."/>
            <person name="Submissions S."/>
        </authorList>
    </citation>
    <scope>NUCLEOTIDE SEQUENCE [LARGE SCALE GENOMIC DNA]</scope>
    <source>
        <strain evidence="5">CGMCC 1.10783</strain>
    </source>
</reference>
<evidence type="ECO:0000256" key="2">
    <source>
        <dbReference type="ARBA" id="ARBA00023125"/>
    </source>
</evidence>
<dbReference type="InterPro" id="IPR036366">
    <property type="entry name" value="PGBDSf"/>
</dbReference>